<dbReference type="CDD" id="cd06216">
    <property type="entry name" value="FNR_iron_sulfur_binding_2"/>
    <property type="match status" value="1"/>
</dbReference>
<dbReference type="SUPFAM" id="SSF52343">
    <property type="entry name" value="Ferredoxin reductase-like, C-terminal NADP-linked domain"/>
    <property type="match status" value="1"/>
</dbReference>
<dbReference type="Pfam" id="PF00970">
    <property type="entry name" value="FAD_binding_6"/>
    <property type="match status" value="1"/>
</dbReference>
<comment type="caution">
    <text evidence="11">The sequence shown here is derived from an EMBL/GenBank/DDBJ whole genome shotgun (WGS) entry which is preliminary data.</text>
</comment>
<evidence type="ECO:0000313" key="11">
    <source>
        <dbReference type="EMBL" id="OBJ89571.1"/>
    </source>
</evidence>
<dbReference type="PROSITE" id="PS51085">
    <property type="entry name" value="2FE2S_FER_2"/>
    <property type="match status" value="1"/>
</dbReference>
<dbReference type="InterPro" id="IPR001041">
    <property type="entry name" value="2Fe-2S_ferredoxin-type"/>
</dbReference>
<dbReference type="GO" id="GO:0016491">
    <property type="term" value="F:oxidoreductase activity"/>
    <property type="evidence" value="ECO:0007669"/>
    <property type="project" value="UniProtKB-KW"/>
</dbReference>
<dbReference type="RefSeq" id="WP_065138542.1">
    <property type="nucleotide sequence ID" value="NZ_LZLM01000018.1"/>
</dbReference>
<dbReference type="PANTHER" id="PTHR47354">
    <property type="entry name" value="NADH OXIDOREDUCTASE HCR"/>
    <property type="match status" value="1"/>
</dbReference>
<evidence type="ECO:0000256" key="5">
    <source>
        <dbReference type="ARBA" id="ARBA00022827"/>
    </source>
</evidence>
<dbReference type="CDD" id="cd00207">
    <property type="entry name" value="fer2"/>
    <property type="match status" value="1"/>
</dbReference>
<dbReference type="SUPFAM" id="SSF63380">
    <property type="entry name" value="Riboflavin synthase domain-like"/>
    <property type="match status" value="1"/>
</dbReference>
<protein>
    <submittedName>
        <fullName evidence="11">Stearoyl-CoA 9-desaturase</fullName>
    </submittedName>
</protein>
<dbReference type="GO" id="GO:0046872">
    <property type="term" value="F:metal ion binding"/>
    <property type="evidence" value="ECO:0007669"/>
    <property type="project" value="UniProtKB-KW"/>
</dbReference>
<keyword evidence="7" id="KW-0408">Iron</keyword>
<dbReference type="SUPFAM" id="SSF54292">
    <property type="entry name" value="2Fe-2S ferredoxin-like"/>
    <property type="match status" value="1"/>
</dbReference>
<evidence type="ECO:0000256" key="3">
    <source>
        <dbReference type="ARBA" id="ARBA00022714"/>
    </source>
</evidence>
<dbReference type="InterPro" id="IPR017927">
    <property type="entry name" value="FAD-bd_FR_type"/>
</dbReference>
<comment type="cofactor">
    <cofactor evidence="1">
        <name>FAD</name>
        <dbReference type="ChEBI" id="CHEBI:57692"/>
    </cofactor>
</comment>
<accession>A0A1A3L063</accession>
<dbReference type="InterPro" id="IPR001433">
    <property type="entry name" value="OxRdtase_FAD/NAD-bd"/>
</dbReference>
<dbReference type="InterPro" id="IPR008333">
    <property type="entry name" value="Cbr1-like_FAD-bd_dom"/>
</dbReference>
<dbReference type="InterPro" id="IPR039261">
    <property type="entry name" value="FNR_nucleotide-bd"/>
</dbReference>
<keyword evidence="4" id="KW-0479">Metal-binding</keyword>
<keyword evidence="8" id="KW-0411">Iron-sulfur</keyword>
<evidence type="ECO:0000256" key="4">
    <source>
        <dbReference type="ARBA" id="ARBA00022723"/>
    </source>
</evidence>
<evidence type="ECO:0000256" key="6">
    <source>
        <dbReference type="ARBA" id="ARBA00023002"/>
    </source>
</evidence>
<dbReference type="GO" id="GO:0051537">
    <property type="term" value="F:2 iron, 2 sulfur cluster binding"/>
    <property type="evidence" value="ECO:0007669"/>
    <property type="project" value="UniProtKB-KW"/>
</dbReference>
<dbReference type="PROSITE" id="PS51384">
    <property type="entry name" value="FAD_FR"/>
    <property type="match status" value="1"/>
</dbReference>
<evidence type="ECO:0000259" key="10">
    <source>
        <dbReference type="PROSITE" id="PS51384"/>
    </source>
</evidence>
<dbReference type="Proteomes" id="UP000093925">
    <property type="component" value="Unassembled WGS sequence"/>
</dbReference>
<evidence type="ECO:0000256" key="7">
    <source>
        <dbReference type="ARBA" id="ARBA00023004"/>
    </source>
</evidence>
<dbReference type="InterPro" id="IPR036010">
    <property type="entry name" value="2Fe-2S_ferredoxin-like_sf"/>
</dbReference>
<dbReference type="PANTHER" id="PTHR47354:SF6">
    <property type="entry name" value="NADH OXIDOREDUCTASE HCR"/>
    <property type="match status" value="1"/>
</dbReference>
<feature type="domain" description="2Fe-2S ferredoxin-type" evidence="9">
    <location>
        <begin position="283"/>
        <end position="365"/>
    </location>
</feature>
<feature type="domain" description="FAD-binding FR-type" evidence="10">
    <location>
        <begin position="43"/>
        <end position="146"/>
    </location>
</feature>
<evidence type="ECO:0000256" key="8">
    <source>
        <dbReference type="ARBA" id="ARBA00023014"/>
    </source>
</evidence>
<keyword evidence="3" id="KW-0001">2Fe-2S</keyword>
<keyword evidence="5" id="KW-0274">FAD</keyword>
<dbReference type="Gene3D" id="3.40.50.80">
    <property type="entry name" value="Nucleotide-binding domain of ferredoxin-NADP reductase (FNR) module"/>
    <property type="match status" value="1"/>
</dbReference>
<dbReference type="InterPro" id="IPR012675">
    <property type="entry name" value="Beta-grasp_dom_sf"/>
</dbReference>
<keyword evidence="6" id="KW-0560">Oxidoreductase</keyword>
<evidence type="ECO:0000313" key="12">
    <source>
        <dbReference type="Proteomes" id="UP000093925"/>
    </source>
</evidence>
<dbReference type="InterPro" id="IPR050415">
    <property type="entry name" value="MRET"/>
</dbReference>
<dbReference type="Gene3D" id="3.10.20.30">
    <property type="match status" value="1"/>
</dbReference>
<dbReference type="EMBL" id="LZLM01000018">
    <property type="protein sequence ID" value="OBJ89571.1"/>
    <property type="molecule type" value="Genomic_DNA"/>
</dbReference>
<dbReference type="Pfam" id="PF00111">
    <property type="entry name" value="Fer2"/>
    <property type="match status" value="1"/>
</dbReference>
<dbReference type="AlphaFoldDB" id="A0A1A3L063"/>
<reference evidence="11 12" key="1">
    <citation type="submission" date="2016-06" db="EMBL/GenBank/DDBJ databases">
        <authorList>
            <person name="Kjaerup R.B."/>
            <person name="Dalgaard T.S."/>
            <person name="Juul-Madsen H.R."/>
        </authorList>
    </citation>
    <scope>NUCLEOTIDE SEQUENCE [LARGE SCALE GENOMIC DNA]</scope>
    <source>
        <strain evidence="11 12">1276495.2</strain>
    </source>
</reference>
<dbReference type="Gene3D" id="2.40.30.10">
    <property type="entry name" value="Translation factors"/>
    <property type="match status" value="1"/>
</dbReference>
<gene>
    <name evidence="11" type="ORF">A5640_27930</name>
</gene>
<name>A0A1A3L063_MYCAS</name>
<evidence type="ECO:0000256" key="2">
    <source>
        <dbReference type="ARBA" id="ARBA00022630"/>
    </source>
</evidence>
<evidence type="ECO:0000256" key="1">
    <source>
        <dbReference type="ARBA" id="ARBA00001974"/>
    </source>
</evidence>
<dbReference type="Pfam" id="PF00175">
    <property type="entry name" value="NAD_binding_1"/>
    <property type="match status" value="1"/>
</dbReference>
<sequence length="365" mass="40496">MAERGAQPQVPRGRRWFLKAVRNLFKPLQPDDYIEMINPLWTTKELRGKVERVEPQGSEAASVLIRPGYEWPGHKPGQYIRLGLVIDGVYHWRAYSLTSDPEPADGLISVTPKKVDSGVVSPYLVERIQPGELVRLGEIEGVFTLPDTLPAKMLFISAGSGITPIMSMLRSLDHRNEMNDVLVIHSARTREQVMFLSDLEELESRHDGMRLDLRLTSDRGRLKPGDLDEVCPDWREREAFCSGPEEMLDALIDHWENNGDPDRLHLERFQPKIGGGAGDGEGGEVSFLKSEKTAECDGGTSILEAGENAGLELNFGCRIGICHTCVGTLKSGKVRDLRSGDVSEPTGQDIRICINSAEGDVELEL</sequence>
<proteinExistence type="predicted"/>
<organism evidence="11 12">
    <name type="scientific">Mycobacterium asiaticum</name>
    <dbReference type="NCBI Taxonomy" id="1790"/>
    <lineage>
        <taxon>Bacteria</taxon>
        <taxon>Bacillati</taxon>
        <taxon>Actinomycetota</taxon>
        <taxon>Actinomycetes</taxon>
        <taxon>Mycobacteriales</taxon>
        <taxon>Mycobacteriaceae</taxon>
        <taxon>Mycobacterium</taxon>
    </lineage>
</organism>
<keyword evidence="2" id="KW-0285">Flavoprotein</keyword>
<evidence type="ECO:0000259" key="9">
    <source>
        <dbReference type="PROSITE" id="PS51085"/>
    </source>
</evidence>
<dbReference type="InterPro" id="IPR017938">
    <property type="entry name" value="Riboflavin_synthase-like_b-brl"/>
</dbReference>